<evidence type="ECO:0000256" key="3">
    <source>
        <dbReference type="HAMAP-Rule" id="MF_02225"/>
    </source>
</evidence>
<comment type="catalytic activity">
    <reaction evidence="3 4">
        <text>(R)-4'-phosphopantothenate + L-cysteine + CTP = N-[(R)-4-phosphopantothenoyl]-L-cysteine + CMP + diphosphate + H(+)</text>
        <dbReference type="Rhea" id="RHEA:19397"/>
        <dbReference type="ChEBI" id="CHEBI:10986"/>
        <dbReference type="ChEBI" id="CHEBI:15378"/>
        <dbReference type="ChEBI" id="CHEBI:33019"/>
        <dbReference type="ChEBI" id="CHEBI:35235"/>
        <dbReference type="ChEBI" id="CHEBI:37563"/>
        <dbReference type="ChEBI" id="CHEBI:59458"/>
        <dbReference type="ChEBI" id="CHEBI:60377"/>
        <dbReference type="EC" id="6.3.2.5"/>
    </reaction>
</comment>
<dbReference type="EC" id="4.1.1.36" evidence="3"/>
<comment type="pathway">
    <text evidence="3 4">Cofactor biosynthesis; coenzyme A biosynthesis; CoA from (R)-pantothenate: step 2/5.</text>
</comment>
<dbReference type="PANTHER" id="PTHR14359:SF6">
    <property type="entry name" value="PHOSPHOPANTOTHENOYLCYSTEINE DECARBOXYLASE"/>
    <property type="match status" value="1"/>
</dbReference>
<dbReference type="AlphaFoldDB" id="A0A2S2DS88"/>
<comment type="catalytic activity">
    <reaction evidence="3 4">
        <text>N-[(R)-4-phosphopantothenoyl]-L-cysteine + H(+) = (R)-4'-phosphopantetheine + CO2</text>
        <dbReference type="Rhea" id="RHEA:16793"/>
        <dbReference type="ChEBI" id="CHEBI:15378"/>
        <dbReference type="ChEBI" id="CHEBI:16526"/>
        <dbReference type="ChEBI" id="CHEBI:59458"/>
        <dbReference type="ChEBI" id="CHEBI:61723"/>
        <dbReference type="EC" id="4.1.1.36"/>
    </reaction>
</comment>
<dbReference type="GO" id="GO:0004633">
    <property type="term" value="F:phosphopantothenoylcysteine decarboxylase activity"/>
    <property type="evidence" value="ECO:0007669"/>
    <property type="project" value="UniProtKB-UniRule"/>
</dbReference>
<dbReference type="InterPro" id="IPR007085">
    <property type="entry name" value="DNA/pantothenate-metab_flavo_C"/>
</dbReference>
<dbReference type="GO" id="GO:0046872">
    <property type="term" value="F:metal ion binding"/>
    <property type="evidence" value="ECO:0007669"/>
    <property type="project" value="UniProtKB-KW"/>
</dbReference>
<dbReference type="InterPro" id="IPR005252">
    <property type="entry name" value="CoaBC"/>
</dbReference>
<feature type="binding site" evidence="3">
    <location>
        <position position="322"/>
    </location>
    <ligand>
        <name>CTP</name>
        <dbReference type="ChEBI" id="CHEBI:37563"/>
    </ligand>
</feature>
<keyword evidence="8" id="KW-1185">Reference proteome</keyword>
<dbReference type="Proteomes" id="UP000245468">
    <property type="component" value="Chromosome"/>
</dbReference>
<feature type="region of interest" description="Phosphopantothenoylcysteine decarboxylase" evidence="3">
    <location>
        <begin position="1"/>
        <end position="187"/>
    </location>
</feature>
<dbReference type="GO" id="GO:0071513">
    <property type="term" value="C:phosphopantothenoylcysteine decarboxylase complex"/>
    <property type="evidence" value="ECO:0007669"/>
    <property type="project" value="TreeGrafter"/>
</dbReference>
<keyword evidence="3" id="KW-0511">Multifunctional enzyme</keyword>
<comment type="function">
    <text evidence="4">Catalyzes two steps in the biosynthesis of coenzyme A. In the first step cysteine is conjugated to 4'-phosphopantothenate to form 4-phosphopantothenoylcysteine, in the latter compound is decarboxylated to form 4'-phosphopantotheine.</text>
</comment>
<gene>
    <name evidence="3" type="primary">coaBC</name>
    <name evidence="7" type="ORF">HME7025_00286</name>
</gene>
<dbReference type="OrthoDB" id="9802554at2"/>
<feature type="binding site" evidence="3">
    <location>
        <position position="277"/>
    </location>
    <ligand>
        <name>CTP</name>
        <dbReference type="ChEBI" id="CHEBI:37563"/>
    </ligand>
</feature>
<comment type="cofactor">
    <cofactor evidence="3">
        <name>FMN</name>
        <dbReference type="ChEBI" id="CHEBI:58210"/>
    </cofactor>
    <text evidence="3">Binds 1 FMN per subunit.</text>
</comment>
<protein>
    <recommendedName>
        <fullName evidence="3">Coenzyme A biosynthesis bifunctional protein CoaBC</fullName>
    </recommendedName>
    <alternativeName>
        <fullName evidence="3">DNA/pantothenate metabolism flavoprotein</fullName>
    </alternativeName>
    <alternativeName>
        <fullName evidence="3">Phosphopantothenoylcysteine synthetase/decarboxylase</fullName>
        <shortName evidence="3">PPCS-PPCDC</shortName>
    </alternativeName>
    <domain>
        <recommendedName>
            <fullName evidence="3">Phosphopantothenoylcysteine decarboxylase</fullName>
            <shortName evidence="3">PPC decarboxylase</shortName>
            <shortName evidence="3">PPC-DC</shortName>
            <ecNumber evidence="3">4.1.1.36</ecNumber>
        </recommendedName>
        <alternativeName>
            <fullName evidence="3">CoaC</fullName>
        </alternativeName>
    </domain>
    <domain>
        <recommendedName>
            <fullName evidence="3">Phosphopantothenate--cysteine ligase</fullName>
            <ecNumber evidence="3">6.3.2.5</ecNumber>
        </recommendedName>
        <alternativeName>
            <fullName evidence="3">CoaB</fullName>
        </alternativeName>
        <alternativeName>
            <fullName evidence="3">Phosphopantothenoylcysteine synthetase</fullName>
            <shortName evidence="3">PPC synthetase</shortName>
            <shortName evidence="3">PPC-S</shortName>
        </alternativeName>
    </domain>
</protein>
<feature type="binding site" evidence="3">
    <location>
        <position position="287"/>
    </location>
    <ligand>
        <name>CTP</name>
        <dbReference type="ChEBI" id="CHEBI:37563"/>
    </ligand>
</feature>
<dbReference type="GO" id="GO:0015937">
    <property type="term" value="P:coenzyme A biosynthetic process"/>
    <property type="evidence" value="ECO:0007669"/>
    <property type="project" value="UniProtKB-UniRule"/>
</dbReference>
<keyword evidence="3" id="KW-0479">Metal-binding</keyword>
<reference evidence="8" key="1">
    <citation type="submission" date="2018-05" db="EMBL/GenBank/DDBJ databases">
        <title>Pseudarcicella sp. HME7025 Genome sequencing and assembly.</title>
        <authorList>
            <person name="Kim H."/>
            <person name="Kang H."/>
            <person name="Joh K."/>
        </authorList>
    </citation>
    <scope>NUCLEOTIDE SEQUENCE [LARGE SCALE GENOMIC DNA]</scope>
    <source>
        <strain evidence="8">HME7025</strain>
    </source>
</reference>
<comment type="function">
    <text evidence="3">Catalyzes two sequential steps in the biosynthesis of coenzyme A. In the first step cysteine is conjugated to 4'-phosphopantothenate to form 4-phosphopantothenoylcysteine. In the second step the latter compound is decarboxylated to form 4'-phosphopantotheine.</text>
</comment>
<accession>A0A2S2DS88</accession>
<comment type="similarity">
    <text evidence="3 4">In the N-terminal section; belongs to the HFCD (homo-oligomeric flavin containing Cys decarboxylase) superfamily.</text>
</comment>
<keyword evidence="3 4" id="KW-0436">Ligase</keyword>
<dbReference type="InterPro" id="IPR003382">
    <property type="entry name" value="Flavoprotein"/>
</dbReference>
<keyword evidence="1 3" id="KW-0210">Decarboxylase</keyword>
<comment type="cofactor">
    <cofactor evidence="3">
        <name>Mg(2+)</name>
        <dbReference type="ChEBI" id="CHEBI:18420"/>
    </cofactor>
</comment>
<dbReference type="EC" id="6.3.2.5" evidence="3"/>
<keyword evidence="3" id="KW-0460">Magnesium</keyword>
<evidence type="ECO:0000256" key="2">
    <source>
        <dbReference type="ARBA" id="ARBA00023239"/>
    </source>
</evidence>
<comment type="similarity">
    <text evidence="3 4">In the C-terminal section; belongs to the PPC synthetase family.</text>
</comment>
<dbReference type="NCBIfam" id="TIGR00521">
    <property type="entry name" value="coaBC_dfp"/>
    <property type="match status" value="1"/>
</dbReference>
<feature type="domain" description="DNA/pantothenate metabolism flavoprotein C-terminal" evidence="6">
    <location>
        <begin position="184"/>
        <end position="392"/>
    </location>
</feature>
<dbReference type="RefSeq" id="WP_109321937.1">
    <property type="nucleotide sequence ID" value="NZ_CP029346.1"/>
</dbReference>
<dbReference type="GO" id="GO:0004632">
    <property type="term" value="F:phosphopantothenate--cysteine ligase activity"/>
    <property type="evidence" value="ECO:0007669"/>
    <property type="project" value="UniProtKB-UniRule"/>
</dbReference>
<dbReference type="Gene3D" id="3.40.50.10300">
    <property type="entry name" value="CoaB-like"/>
    <property type="match status" value="1"/>
</dbReference>
<feature type="region of interest" description="Phosphopantothenate--cysteine ligase" evidence="3">
    <location>
        <begin position="188"/>
        <end position="396"/>
    </location>
</feature>
<dbReference type="SUPFAM" id="SSF102645">
    <property type="entry name" value="CoaB-like"/>
    <property type="match status" value="1"/>
</dbReference>
<dbReference type="InterPro" id="IPR036551">
    <property type="entry name" value="Flavin_trans-like"/>
</dbReference>
<evidence type="ECO:0000256" key="4">
    <source>
        <dbReference type="RuleBase" id="RU364078"/>
    </source>
</evidence>
<feature type="domain" description="Flavoprotein" evidence="5">
    <location>
        <begin position="5"/>
        <end position="174"/>
    </location>
</feature>
<dbReference type="KEGG" id="psez:HME7025_00286"/>
<feature type="binding site" evidence="3">
    <location>
        <position position="340"/>
    </location>
    <ligand>
        <name>CTP</name>
        <dbReference type="ChEBI" id="CHEBI:37563"/>
    </ligand>
</feature>
<keyword evidence="2 3" id="KW-0456">Lyase</keyword>
<evidence type="ECO:0000259" key="5">
    <source>
        <dbReference type="Pfam" id="PF02441"/>
    </source>
</evidence>
<keyword evidence="3 4" id="KW-0288">FMN</keyword>
<dbReference type="UniPathway" id="UPA00241">
    <property type="reaction ID" value="UER00353"/>
</dbReference>
<dbReference type="InterPro" id="IPR035929">
    <property type="entry name" value="CoaB-like_sf"/>
</dbReference>
<feature type="binding site" evidence="3">
    <location>
        <position position="336"/>
    </location>
    <ligand>
        <name>CTP</name>
        <dbReference type="ChEBI" id="CHEBI:37563"/>
    </ligand>
</feature>
<name>A0A2S2DS88_9BACT</name>
<proteinExistence type="inferred from homology"/>
<dbReference type="PANTHER" id="PTHR14359">
    <property type="entry name" value="HOMO-OLIGOMERIC FLAVIN CONTAINING CYS DECARBOXYLASE FAMILY"/>
    <property type="match status" value="1"/>
</dbReference>
<sequence>MLQGKKIIVGISASIAAYKAILLVRLLKKNGAEVRVVMTSASKDFVSPLVLSTFSNNPVWIDFHDQHVWNNHVELGLWADAFIIAPATCNTLSKMANGLCDNIVIATYLSARCPIFIAPAMDEDMYKHPSTQQNLVQLQSFGNHILSVNTGFLASGLHGEGRMAEPEEMLLELVEKIGRGKSWYGKKVLISAGPTQEAIDPVRYISNHSSGKMGISLAEAFYLQGADVTLITGPMALKPAFSGIHCVPVVSAKEMEEACLREFPNSDWTIMAAAVADYRPVTVASEKIKKKESNLDILVEKTTDILACLGTQKRSHQKLIGFALETENEETNALDKLQRKNLDAIVLNSLKQPGAGFGLDTNQVQVFHASGERHTCSLKSKEAIAQELVDLFQQWE</sequence>
<evidence type="ECO:0000256" key="1">
    <source>
        <dbReference type="ARBA" id="ARBA00022793"/>
    </source>
</evidence>
<dbReference type="SUPFAM" id="SSF52507">
    <property type="entry name" value="Homo-oligomeric flavin-containing Cys decarboxylases, HFCD"/>
    <property type="match status" value="1"/>
</dbReference>
<dbReference type="Pfam" id="PF04127">
    <property type="entry name" value="DFP"/>
    <property type="match status" value="1"/>
</dbReference>
<evidence type="ECO:0000313" key="7">
    <source>
        <dbReference type="EMBL" id="AWL08169.1"/>
    </source>
</evidence>
<evidence type="ECO:0000313" key="8">
    <source>
        <dbReference type="Proteomes" id="UP000245468"/>
    </source>
</evidence>
<dbReference type="GO" id="GO:0010181">
    <property type="term" value="F:FMN binding"/>
    <property type="evidence" value="ECO:0007669"/>
    <property type="project" value="UniProtKB-UniRule"/>
</dbReference>
<dbReference type="GO" id="GO:0015941">
    <property type="term" value="P:pantothenate catabolic process"/>
    <property type="evidence" value="ECO:0007669"/>
    <property type="project" value="InterPro"/>
</dbReference>
<evidence type="ECO:0000259" key="6">
    <source>
        <dbReference type="Pfam" id="PF04127"/>
    </source>
</evidence>
<dbReference type="Gene3D" id="3.40.50.1950">
    <property type="entry name" value="Flavin prenyltransferase-like"/>
    <property type="match status" value="1"/>
</dbReference>
<dbReference type="Pfam" id="PF02441">
    <property type="entry name" value="Flavoprotein"/>
    <property type="match status" value="1"/>
</dbReference>
<keyword evidence="3 4" id="KW-0285">Flavoprotein</keyword>
<organism evidence="7 8">
    <name type="scientific">Aquirufa nivalisilvae</name>
    <dbReference type="NCBI Taxonomy" id="2516557"/>
    <lineage>
        <taxon>Bacteria</taxon>
        <taxon>Pseudomonadati</taxon>
        <taxon>Bacteroidota</taxon>
        <taxon>Cytophagia</taxon>
        <taxon>Cytophagales</taxon>
        <taxon>Flectobacillaceae</taxon>
        <taxon>Aquirufa</taxon>
    </lineage>
</organism>
<dbReference type="HAMAP" id="MF_02225">
    <property type="entry name" value="CoaBC"/>
    <property type="match status" value="1"/>
</dbReference>
<comment type="pathway">
    <text evidence="3 4">Cofactor biosynthesis; coenzyme A biosynthesis; CoA from (R)-pantothenate: step 3/5.</text>
</comment>
<comment type="caution">
    <text evidence="3">Lacks conserved residue(s) required for the propagation of feature annotation.</text>
</comment>
<dbReference type="EMBL" id="CP029346">
    <property type="protein sequence ID" value="AWL08169.1"/>
    <property type="molecule type" value="Genomic_DNA"/>
</dbReference>